<reference evidence="1 2" key="1">
    <citation type="journal article" date="2017" name="Nature">
        <title>The Apostasia genome and the evolution of orchids.</title>
        <authorList>
            <person name="Zhang G.Q."/>
            <person name="Liu K.W."/>
            <person name="Li Z."/>
            <person name="Lohaus R."/>
            <person name="Hsiao Y.Y."/>
            <person name="Niu S.C."/>
            <person name="Wang J.Y."/>
            <person name="Lin Y.C."/>
            <person name="Xu Q."/>
            <person name="Chen L.J."/>
            <person name="Yoshida K."/>
            <person name="Fujiwara S."/>
            <person name="Wang Z.W."/>
            <person name="Zhang Y.Q."/>
            <person name="Mitsuda N."/>
            <person name="Wang M."/>
            <person name="Liu G.H."/>
            <person name="Pecoraro L."/>
            <person name="Huang H.X."/>
            <person name="Xiao X.J."/>
            <person name="Lin M."/>
            <person name="Wu X.Y."/>
            <person name="Wu W.L."/>
            <person name="Chen Y.Y."/>
            <person name="Chang S.B."/>
            <person name="Sakamoto S."/>
            <person name="Ohme-Takagi M."/>
            <person name="Yagi M."/>
            <person name="Zeng S.J."/>
            <person name="Shen C.Y."/>
            <person name="Yeh C.M."/>
            <person name="Luo Y.B."/>
            <person name="Tsai W.C."/>
            <person name="Van de Peer Y."/>
            <person name="Liu Z.J."/>
        </authorList>
    </citation>
    <scope>NUCLEOTIDE SEQUENCE [LARGE SCALE GENOMIC DNA]</scope>
    <source>
        <strain evidence="2">cv. Shenzhen</strain>
        <tissue evidence="1">Stem</tissue>
    </source>
</reference>
<sequence length="68" mass="7471">MICPSDLTIWNVVELSNPVDISSINIVCDGPTIISPVNSCICLSAFHLLPRYQHKCPVLESALKKGYL</sequence>
<protein>
    <submittedName>
        <fullName evidence="1">Uncharacterized protein</fullName>
    </submittedName>
</protein>
<dbReference type="EMBL" id="KZ451989">
    <property type="protein sequence ID" value="PKA53767.1"/>
    <property type="molecule type" value="Genomic_DNA"/>
</dbReference>
<gene>
    <name evidence="1" type="ORF">AXF42_Ash020688</name>
</gene>
<dbReference type="OrthoDB" id="1938279at2759"/>
<accession>A0A2I0ADY9</accession>
<evidence type="ECO:0000313" key="1">
    <source>
        <dbReference type="EMBL" id="PKA53767.1"/>
    </source>
</evidence>
<dbReference type="AlphaFoldDB" id="A0A2I0ADY9"/>
<organism evidence="1 2">
    <name type="scientific">Apostasia shenzhenica</name>
    <dbReference type="NCBI Taxonomy" id="1088818"/>
    <lineage>
        <taxon>Eukaryota</taxon>
        <taxon>Viridiplantae</taxon>
        <taxon>Streptophyta</taxon>
        <taxon>Embryophyta</taxon>
        <taxon>Tracheophyta</taxon>
        <taxon>Spermatophyta</taxon>
        <taxon>Magnoliopsida</taxon>
        <taxon>Liliopsida</taxon>
        <taxon>Asparagales</taxon>
        <taxon>Orchidaceae</taxon>
        <taxon>Apostasioideae</taxon>
        <taxon>Apostasia</taxon>
    </lineage>
</organism>
<name>A0A2I0ADY9_9ASPA</name>
<evidence type="ECO:0000313" key="2">
    <source>
        <dbReference type="Proteomes" id="UP000236161"/>
    </source>
</evidence>
<dbReference type="Proteomes" id="UP000236161">
    <property type="component" value="Unassembled WGS sequence"/>
</dbReference>
<keyword evidence="2" id="KW-1185">Reference proteome</keyword>
<proteinExistence type="predicted"/>